<organism evidence="2 3">
    <name type="scientific">Lasiosphaeria hispida</name>
    <dbReference type="NCBI Taxonomy" id="260671"/>
    <lineage>
        <taxon>Eukaryota</taxon>
        <taxon>Fungi</taxon>
        <taxon>Dikarya</taxon>
        <taxon>Ascomycota</taxon>
        <taxon>Pezizomycotina</taxon>
        <taxon>Sordariomycetes</taxon>
        <taxon>Sordariomycetidae</taxon>
        <taxon>Sordariales</taxon>
        <taxon>Lasiosphaeriaceae</taxon>
        <taxon>Lasiosphaeria</taxon>
    </lineage>
</organism>
<keyword evidence="3" id="KW-1185">Reference proteome</keyword>
<evidence type="ECO:0000256" key="1">
    <source>
        <dbReference type="SAM" id="MobiDB-lite"/>
    </source>
</evidence>
<dbReference type="Proteomes" id="UP001275084">
    <property type="component" value="Unassembled WGS sequence"/>
</dbReference>
<proteinExistence type="predicted"/>
<evidence type="ECO:0000313" key="3">
    <source>
        <dbReference type="Proteomes" id="UP001275084"/>
    </source>
</evidence>
<sequence length="143" mass="16366">MGHKWFCLQVPPFSPNAESAWHEYVRDGKAPALFAFMEEKRRLEEEEDWLVDSDSETDPVAAKKTAEEAEKKVRTLAVDAVRLINDAGVINMDCQPHNVLVQRESLRPLRRGYGSARVRGQATAGQLESYRERHGNKFAKDRR</sequence>
<comment type="caution">
    <text evidence="2">The sequence shown here is derived from an EMBL/GenBank/DDBJ whole genome shotgun (WGS) entry which is preliminary data.</text>
</comment>
<protein>
    <submittedName>
        <fullName evidence="2">Uncharacterized protein</fullName>
    </submittedName>
</protein>
<feature type="region of interest" description="Disordered" evidence="1">
    <location>
        <begin position="47"/>
        <end position="69"/>
    </location>
</feature>
<feature type="compositionally biased region" description="Basic and acidic residues" evidence="1">
    <location>
        <begin position="129"/>
        <end position="143"/>
    </location>
</feature>
<feature type="compositionally biased region" description="Acidic residues" evidence="1">
    <location>
        <begin position="47"/>
        <end position="57"/>
    </location>
</feature>
<name>A0AAJ0H7L6_9PEZI</name>
<dbReference type="AlphaFoldDB" id="A0AAJ0H7L6"/>
<evidence type="ECO:0000313" key="2">
    <source>
        <dbReference type="EMBL" id="KAK3342134.1"/>
    </source>
</evidence>
<feature type="region of interest" description="Disordered" evidence="1">
    <location>
        <begin position="114"/>
        <end position="143"/>
    </location>
</feature>
<gene>
    <name evidence="2" type="ORF">B0T25DRAFT_586178</name>
</gene>
<reference evidence="2" key="1">
    <citation type="journal article" date="2023" name="Mol. Phylogenet. Evol.">
        <title>Genome-scale phylogeny and comparative genomics of the fungal order Sordariales.</title>
        <authorList>
            <person name="Hensen N."/>
            <person name="Bonometti L."/>
            <person name="Westerberg I."/>
            <person name="Brannstrom I.O."/>
            <person name="Guillou S."/>
            <person name="Cros-Aarteil S."/>
            <person name="Calhoun S."/>
            <person name="Haridas S."/>
            <person name="Kuo A."/>
            <person name="Mondo S."/>
            <person name="Pangilinan J."/>
            <person name="Riley R."/>
            <person name="LaButti K."/>
            <person name="Andreopoulos B."/>
            <person name="Lipzen A."/>
            <person name="Chen C."/>
            <person name="Yan M."/>
            <person name="Daum C."/>
            <person name="Ng V."/>
            <person name="Clum A."/>
            <person name="Steindorff A."/>
            <person name="Ohm R.A."/>
            <person name="Martin F."/>
            <person name="Silar P."/>
            <person name="Natvig D.O."/>
            <person name="Lalanne C."/>
            <person name="Gautier V."/>
            <person name="Ament-Velasquez S.L."/>
            <person name="Kruys A."/>
            <person name="Hutchinson M.I."/>
            <person name="Powell A.J."/>
            <person name="Barry K."/>
            <person name="Miller A.N."/>
            <person name="Grigoriev I.V."/>
            <person name="Debuchy R."/>
            <person name="Gladieux P."/>
            <person name="Hiltunen Thoren M."/>
            <person name="Johannesson H."/>
        </authorList>
    </citation>
    <scope>NUCLEOTIDE SEQUENCE</scope>
    <source>
        <strain evidence="2">CBS 955.72</strain>
    </source>
</reference>
<accession>A0AAJ0H7L6</accession>
<dbReference type="EMBL" id="JAUIQD010000008">
    <property type="protein sequence ID" value="KAK3342134.1"/>
    <property type="molecule type" value="Genomic_DNA"/>
</dbReference>
<reference evidence="2" key="2">
    <citation type="submission" date="2023-06" db="EMBL/GenBank/DDBJ databases">
        <authorList>
            <consortium name="Lawrence Berkeley National Laboratory"/>
            <person name="Haridas S."/>
            <person name="Hensen N."/>
            <person name="Bonometti L."/>
            <person name="Westerberg I."/>
            <person name="Brannstrom I.O."/>
            <person name="Guillou S."/>
            <person name="Cros-Aarteil S."/>
            <person name="Calhoun S."/>
            <person name="Kuo A."/>
            <person name="Mondo S."/>
            <person name="Pangilinan J."/>
            <person name="Riley R."/>
            <person name="Labutti K."/>
            <person name="Andreopoulos B."/>
            <person name="Lipzen A."/>
            <person name="Chen C."/>
            <person name="Yanf M."/>
            <person name="Daum C."/>
            <person name="Ng V."/>
            <person name="Clum A."/>
            <person name="Steindorff A."/>
            <person name="Ohm R."/>
            <person name="Martin F."/>
            <person name="Silar P."/>
            <person name="Natvig D."/>
            <person name="Lalanne C."/>
            <person name="Gautier V."/>
            <person name="Ament-Velasquez S.L."/>
            <person name="Kruys A."/>
            <person name="Hutchinson M.I."/>
            <person name="Powell A.J."/>
            <person name="Barry K."/>
            <person name="Miller A.N."/>
            <person name="Grigoriev I.V."/>
            <person name="Debuchy R."/>
            <person name="Gladieux P."/>
            <person name="Thoren M.H."/>
            <person name="Johannesson H."/>
        </authorList>
    </citation>
    <scope>NUCLEOTIDE SEQUENCE</scope>
    <source>
        <strain evidence="2">CBS 955.72</strain>
    </source>
</reference>